<comment type="catalytic activity">
    <reaction evidence="7">
        <text>DNA(n) + a 2'-deoxyribonucleoside 5'-triphosphate = DNA(n+1) + diphosphate</text>
        <dbReference type="Rhea" id="RHEA:22508"/>
        <dbReference type="Rhea" id="RHEA-COMP:17339"/>
        <dbReference type="Rhea" id="RHEA-COMP:17340"/>
        <dbReference type="ChEBI" id="CHEBI:33019"/>
        <dbReference type="ChEBI" id="CHEBI:61560"/>
        <dbReference type="ChEBI" id="CHEBI:173112"/>
        <dbReference type="EC" id="2.7.7.7"/>
    </reaction>
</comment>
<name>A0A1C3L483_9ENTR</name>
<dbReference type="InterPro" id="IPR015199">
    <property type="entry name" value="DNA_pol_III_delta_C"/>
</dbReference>
<dbReference type="PATRIC" id="fig|1835721.3.peg.224"/>
<dbReference type="GO" id="GO:0003677">
    <property type="term" value="F:DNA binding"/>
    <property type="evidence" value="ECO:0007669"/>
    <property type="project" value="InterPro"/>
</dbReference>
<evidence type="ECO:0000256" key="6">
    <source>
        <dbReference type="ARBA" id="ARBA00022932"/>
    </source>
</evidence>
<dbReference type="SUPFAM" id="SSF48019">
    <property type="entry name" value="post-AAA+ oligomerization domain-like"/>
    <property type="match status" value="1"/>
</dbReference>
<dbReference type="GO" id="GO:0003887">
    <property type="term" value="F:DNA-directed DNA polymerase activity"/>
    <property type="evidence" value="ECO:0007669"/>
    <property type="project" value="UniProtKB-KW"/>
</dbReference>
<evidence type="ECO:0000256" key="2">
    <source>
        <dbReference type="ARBA" id="ARBA00014363"/>
    </source>
</evidence>
<proteinExistence type="predicted"/>
<dbReference type="KEGG" id="senm:TRABTM_A_02420"/>
<dbReference type="Gene3D" id="1.20.272.10">
    <property type="match status" value="1"/>
</dbReference>
<dbReference type="InterPro" id="IPR008921">
    <property type="entry name" value="DNA_pol3_clamp-load_cplx_C"/>
</dbReference>
<dbReference type="Pfam" id="PF09115">
    <property type="entry name" value="DNApol3-delta_C"/>
    <property type="match status" value="1"/>
</dbReference>
<protein>
    <recommendedName>
        <fullName evidence="2">DNA polymerase III subunit delta'</fullName>
        <ecNumber evidence="1">2.7.7.7</ecNumber>
    </recommendedName>
</protein>
<dbReference type="PANTHER" id="PTHR11669">
    <property type="entry name" value="REPLICATION FACTOR C / DNA POLYMERASE III GAMMA-TAU SUBUNIT"/>
    <property type="match status" value="1"/>
</dbReference>
<dbReference type="InterPro" id="IPR050238">
    <property type="entry name" value="DNA_Rep/Repair_Clamp_Loader"/>
</dbReference>
<keyword evidence="3 9" id="KW-0808">Transferase</keyword>
<sequence length="331" mass="38418">MKWYPWLNRPYRQILNCYQQNSGHHALLLHSQQGNGELSLCYAIIRWLMCQQHNGIKSCGICHSCQLMKSGNHPDFYQLEIETDSKILGVNSIRTIIDRVYERARQGGVKIVWLPQSDYLTVQAATALLKTIEEPPEDTYFLLGCQKRLRLLPTLRSRCLYWSLLAPEESIGILWLKQYGYYDLLSARTALRLCSGAVPAAEVLLQPKRWQERLNLCDALQNAYTNSDFLALLPSLNKDDNGPLYWLLSFLSDALKWQQGAQEFLVNSDRTLLVDSIAARWPAIVLHSQWQQWLYCLRQLQEINVTNSELLLTHYLLNWEHGIVENYIYSQ</sequence>
<evidence type="ECO:0000256" key="3">
    <source>
        <dbReference type="ARBA" id="ARBA00022679"/>
    </source>
</evidence>
<dbReference type="Pfam" id="PF13177">
    <property type="entry name" value="DNA_pol3_delta2"/>
    <property type="match status" value="1"/>
</dbReference>
<accession>A0A1C3L483</accession>
<evidence type="ECO:0000256" key="1">
    <source>
        <dbReference type="ARBA" id="ARBA00012417"/>
    </source>
</evidence>
<keyword evidence="5" id="KW-0235">DNA replication</keyword>
<keyword evidence="10" id="KW-1185">Reference proteome</keyword>
<dbReference type="AlphaFoldDB" id="A0A1C3L483"/>
<evidence type="ECO:0000256" key="5">
    <source>
        <dbReference type="ARBA" id="ARBA00022705"/>
    </source>
</evidence>
<organism evidence="9 10">
    <name type="scientific">secondary endosymbiont of Trabutina mannipara</name>
    <dbReference type="NCBI Taxonomy" id="1835721"/>
    <lineage>
        <taxon>Bacteria</taxon>
        <taxon>Pseudomonadati</taxon>
        <taxon>Pseudomonadota</taxon>
        <taxon>Gammaproteobacteria</taxon>
        <taxon>Enterobacterales</taxon>
        <taxon>Enterobacteriaceae</taxon>
    </lineage>
</organism>
<evidence type="ECO:0000313" key="9">
    <source>
        <dbReference type="EMBL" id="SBT82082.1"/>
    </source>
</evidence>
<dbReference type="EMBL" id="LT594522">
    <property type="protein sequence ID" value="SBT82082.1"/>
    <property type="molecule type" value="Genomic_DNA"/>
</dbReference>
<dbReference type="GO" id="GO:0009360">
    <property type="term" value="C:DNA polymerase III complex"/>
    <property type="evidence" value="ECO:0007669"/>
    <property type="project" value="InterPro"/>
</dbReference>
<dbReference type="Gene3D" id="3.40.50.300">
    <property type="entry name" value="P-loop containing nucleotide triphosphate hydrolases"/>
    <property type="match status" value="1"/>
</dbReference>
<dbReference type="GO" id="GO:0006261">
    <property type="term" value="P:DNA-templated DNA replication"/>
    <property type="evidence" value="ECO:0007669"/>
    <property type="project" value="TreeGrafter"/>
</dbReference>
<dbReference type="InterPro" id="IPR027417">
    <property type="entry name" value="P-loop_NTPase"/>
</dbReference>
<evidence type="ECO:0000259" key="8">
    <source>
        <dbReference type="Pfam" id="PF09115"/>
    </source>
</evidence>
<gene>
    <name evidence="9" type="primary">holB</name>
    <name evidence="9" type="ORF">TRABTM_A_02420</name>
</gene>
<keyword evidence="4 9" id="KW-0548">Nucleotidyltransferase</keyword>
<feature type="domain" description="DNA polymerase III delta subunit C-terminal" evidence="8">
    <location>
        <begin position="208"/>
        <end position="321"/>
    </location>
</feature>
<dbReference type="SUPFAM" id="SSF52540">
    <property type="entry name" value="P-loop containing nucleoside triphosphate hydrolases"/>
    <property type="match status" value="1"/>
</dbReference>
<dbReference type="STRING" id="1835721.TRABTM_A_02420"/>
<evidence type="ECO:0000256" key="7">
    <source>
        <dbReference type="ARBA" id="ARBA00049244"/>
    </source>
</evidence>
<dbReference type="OrthoDB" id="9811073at2"/>
<dbReference type="EC" id="2.7.7.7" evidence="1"/>
<evidence type="ECO:0000313" key="10">
    <source>
        <dbReference type="Proteomes" id="UP000092809"/>
    </source>
</evidence>
<evidence type="ECO:0000256" key="4">
    <source>
        <dbReference type="ARBA" id="ARBA00022695"/>
    </source>
</evidence>
<dbReference type="PANTHER" id="PTHR11669:SF8">
    <property type="entry name" value="DNA POLYMERASE III SUBUNIT DELTA"/>
    <property type="match status" value="1"/>
</dbReference>
<dbReference type="RefSeq" id="WP_083172527.1">
    <property type="nucleotide sequence ID" value="NZ_LT594522.1"/>
</dbReference>
<reference evidence="10" key="1">
    <citation type="submission" date="2016-06" db="EMBL/GenBank/DDBJ databases">
        <authorList>
            <person name="Szabo Gitta"/>
        </authorList>
    </citation>
    <scope>NUCLEOTIDE SEQUENCE [LARGE SCALE GENOMIC DNA]</scope>
</reference>
<keyword evidence="6" id="KW-0239">DNA-directed DNA polymerase</keyword>
<dbReference type="Proteomes" id="UP000092809">
    <property type="component" value="Chromosome I"/>
</dbReference>